<dbReference type="SUPFAM" id="SSF55729">
    <property type="entry name" value="Acyl-CoA N-acyltransferases (Nat)"/>
    <property type="match status" value="1"/>
</dbReference>
<evidence type="ECO:0000313" key="9">
    <source>
        <dbReference type="Proteomes" id="UP001234178"/>
    </source>
</evidence>
<feature type="transmembrane region" description="Helical" evidence="7">
    <location>
        <begin position="141"/>
        <end position="160"/>
    </location>
</feature>
<comment type="caution">
    <text evidence="8">The sequence shown here is derived from an EMBL/GenBank/DDBJ whole genome shotgun (WGS) entry which is preliminary data.</text>
</comment>
<dbReference type="InterPro" id="IPR016181">
    <property type="entry name" value="Acyl_CoA_acyltransferase"/>
</dbReference>
<dbReference type="InterPro" id="IPR003841">
    <property type="entry name" value="Na/Pi_transpt"/>
</dbReference>
<evidence type="ECO:0008006" key="10">
    <source>
        <dbReference type="Google" id="ProtNLM"/>
    </source>
</evidence>
<evidence type="ECO:0000256" key="6">
    <source>
        <dbReference type="ARBA" id="ARBA00023136"/>
    </source>
</evidence>
<evidence type="ECO:0000313" key="8">
    <source>
        <dbReference type="EMBL" id="KAK4004962.1"/>
    </source>
</evidence>
<keyword evidence="6 7" id="KW-0472">Membrane</keyword>
<evidence type="ECO:0000256" key="7">
    <source>
        <dbReference type="SAM" id="Phobius"/>
    </source>
</evidence>
<evidence type="ECO:0000256" key="2">
    <source>
        <dbReference type="ARBA" id="ARBA00005808"/>
    </source>
</evidence>
<feature type="transmembrane region" description="Helical" evidence="7">
    <location>
        <begin position="334"/>
        <end position="360"/>
    </location>
</feature>
<evidence type="ECO:0000256" key="3">
    <source>
        <dbReference type="ARBA" id="ARBA00022475"/>
    </source>
</evidence>
<sequence>MQTNISSSSTVECRAYELNVFHFLDVAISPTFVNEMIKFDGESNCERRQCFNASYGTLRTVTSMRPPDEDPWAIVDLVDNSEKWADMSTKAKGTRILSNTTKILSAAGFLYFLICSLDLLASAFRLTSGRTAGTIFQQSRLIQNPVVGLMIGILVTVLVQSSSTSSSIIVSMVGANVLTVAIAIPIIMGANVGTCVPNTIVSFAEIGNKNEFRRAFAGAMVHDIFKWITMLVLFAVEIFCHPLFGVGYLEWLSGIAVRHVNSSSTWKYEISLLKEMTDPFVDLIIQLDPEVLKGWANDDVQYENSSLIRRCDGNISEPIPYGVFIFENTGMEDWAIGLLILFISLVALCGTLICLVKILHSMMKGHFANVIRHVINGNIPYVPWLTGYIALFVGAGMTFLLRSSLVFTSALDPLIGMGFVSIERVYPLTLGSSIGSTATALLAALTASPDALHDTMQIAFVHLFFNVTGILLFYPIPFMRLPIPMAKFLGDVTAKYRWFAMFALIIMFLILPATVLGLSIAGTVTLQYCPSMLPPVMRNWLWLPHFCRSLEPYDRHFTKFPCFQQSSLRITWPTMSVFRVQQSLRYKSSGCSKHGELSLELDGYTIPLEIDGFGGRSFYEGFVAESHKFDQVVGKSLYMEDMYIRPEDRKNRIAVSFFHLVSRAALIENCTRLNFCVLESNQPAAKLFQSLGAVDLTLKEGWHYYRIPRLGIEELAKPTIISTFNSQI</sequence>
<feature type="transmembrane region" description="Helical" evidence="7">
    <location>
        <begin position="458"/>
        <end position="476"/>
    </location>
</feature>
<dbReference type="EMBL" id="JAOYFB010000001">
    <property type="protein sequence ID" value="KAK4004962.1"/>
    <property type="molecule type" value="Genomic_DNA"/>
</dbReference>
<evidence type="ECO:0000256" key="4">
    <source>
        <dbReference type="ARBA" id="ARBA00022692"/>
    </source>
</evidence>
<protein>
    <recommendedName>
        <fullName evidence="10">N-acetyltransferase domain-containing protein</fullName>
    </recommendedName>
</protein>
<gene>
    <name evidence="8" type="ORF">OUZ56_006688</name>
</gene>
<feature type="transmembrane region" description="Helical" evidence="7">
    <location>
        <begin position="103"/>
        <end position="121"/>
    </location>
</feature>
<feature type="transmembrane region" description="Helical" evidence="7">
    <location>
        <begin position="496"/>
        <end position="529"/>
    </location>
</feature>
<evidence type="ECO:0000256" key="1">
    <source>
        <dbReference type="ARBA" id="ARBA00004424"/>
    </source>
</evidence>
<feature type="transmembrane region" description="Helical" evidence="7">
    <location>
        <begin position="425"/>
        <end position="446"/>
    </location>
</feature>
<dbReference type="PANTHER" id="PTHR10010:SF46">
    <property type="entry name" value="SODIUM-DEPENDENT PHOSPHATE TRANSPORT PROTEIN 2B"/>
    <property type="match status" value="1"/>
</dbReference>
<name>A0ABQ9YWD5_9CRUS</name>
<dbReference type="NCBIfam" id="TIGR01013">
    <property type="entry name" value="2a58"/>
    <property type="match status" value="1"/>
</dbReference>
<accession>A0ABQ9YWD5</accession>
<evidence type="ECO:0000256" key="5">
    <source>
        <dbReference type="ARBA" id="ARBA00022989"/>
    </source>
</evidence>
<keyword evidence="9" id="KW-1185">Reference proteome</keyword>
<organism evidence="8 9">
    <name type="scientific">Daphnia magna</name>
    <dbReference type="NCBI Taxonomy" id="35525"/>
    <lineage>
        <taxon>Eukaryota</taxon>
        <taxon>Metazoa</taxon>
        <taxon>Ecdysozoa</taxon>
        <taxon>Arthropoda</taxon>
        <taxon>Crustacea</taxon>
        <taxon>Branchiopoda</taxon>
        <taxon>Diplostraca</taxon>
        <taxon>Cladocera</taxon>
        <taxon>Anomopoda</taxon>
        <taxon>Daphniidae</taxon>
        <taxon>Daphnia</taxon>
    </lineage>
</organism>
<feature type="transmembrane region" description="Helical" evidence="7">
    <location>
        <begin position="224"/>
        <end position="244"/>
    </location>
</feature>
<keyword evidence="4 7" id="KW-0812">Transmembrane</keyword>
<proteinExistence type="inferred from homology"/>
<dbReference type="Proteomes" id="UP001234178">
    <property type="component" value="Unassembled WGS sequence"/>
</dbReference>
<comment type="subcellular location">
    <subcellularLocation>
        <location evidence="1">Apical cell membrane</location>
        <topology evidence="1">Multi-pass membrane protein</topology>
    </subcellularLocation>
</comment>
<reference evidence="8 9" key="1">
    <citation type="journal article" date="2023" name="Nucleic Acids Res.">
        <title>The hologenome of Daphnia magna reveals possible DNA methylation and microbiome-mediated evolution of the host genome.</title>
        <authorList>
            <person name="Chaturvedi A."/>
            <person name="Li X."/>
            <person name="Dhandapani V."/>
            <person name="Marshall H."/>
            <person name="Kissane S."/>
            <person name="Cuenca-Cambronero M."/>
            <person name="Asole G."/>
            <person name="Calvet F."/>
            <person name="Ruiz-Romero M."/>
            <person name="Marangio P."/>
            <person name="Guigo R."/>
            <person name="Rago D."/>
            <person name="Mirbahai L."/>
            <person name="Eastwood N."/>
            <person name="Colbourne J.K."/>
            <person name="Zhou J."/>
            <person name="Mallon E."/>
            <person name="Orsini L."/>
        </authorList>
    </citation>
    <scope>NUCLEOTIDE SEQUENCE [LARGE SCALE GENOMIC DNA]</scope>
    <source>
        <strain evidence="8">LRV0_1</strain>
    </source>
</reference>
<keyword evidence="5 7" id="KW-1133">Transmembrane helix</keyword>
<comment type="similarity">
    <text evidence="2">Belongs to the SLC34A transporter family.</text>
</comment>
<dbReference type="Gene3D" id="3.40.630.30">
    <property type="match status" value="1"/>
</dbReference>
<dbReference type="Pfam" id="PF02690">
    <property type="entry name" value="Na_Pi_cotrans"/>
    <property type="match status" value="2"/>
</dbReference>
<feature type="transmembrane region" description="Helical" evidence="7">
    <location>
        <begin position="381"/>
        <end position="405"/>
    </location>
</feature>
<keyword evidence="3" id="KW-1003">Cell membrane</keyword>
<dbReference type="PANTHER" id="PTHR10010">
    <property type="entry name" value="SOLUTE CARRIER FAMILY 34 SODIUM PHOSPHATE , MEMBER 2-RELATED"/>
    <property type="match status" value="1"/>
</dbReference>